<dbReference type="OrthoDB" id="9784962at2"/>
<dbReference type="InParanoid" id="Q02BT8"/>
<keyword evidence="3" id="KW-0804">Transcription</keyword>
<gene>
    <name evidence="5" type="ordered locus">Acid_0468</name>
</gene>
<dbReference type="GO" id="GO:0003700">
    <property type="term" value="F:DNA-binding transcription factor activity"/>
    <property type="evidence" value="ECO:0007669"/>
    <property type="project" value="TreeGrafter"/>
</dbReference>
<feature type="domain" description="HTH lacI-type" evidence="4">
    <location>
        <begin position="3"/>
        <end position="57"/>
    </location>
</feature>
<dbReference type="Gene3D" id="3.40.50.2300">
    <property type="match status" value="2"/>
</dbReference>
<dbReference type="SMART" id="SM00354">
    <property type="entry name" value="HTH_LACI"/>
    <property type="match status" value="1"/>
</dbReference>
<proteinExistence type="predicted"/>
<accession>Q02BT8</accession>
<dbReference type="InterPro" id="IPR046335">
    <property type="entry name" value="LacI/GalR-like_sensor"/>
</dbReference>
<dbReference type="PANTHER" id="PTHR30146:SF109">
    <property type="entry name" value="HTH-TYPE TRANSCRIPTIONAL REGULATOR GALS"/>
    <property type="match status" value="1"/>
</dbReference>
<name>Q02BT8_SOLUE</name>
<dbReference type="CDD" id="cd01392">
    <property type="entry name" value="HTH_LacI"/>
    <property type="match status" value="1"/>
</dbReference>
<dbReference type="Pfam" id="PF00356">
    <property type="entry name" value="LacI"/>
    <property type="match status" value="1"/>
</dbReference>
<dbReference type="InterPro" id="IPR010982">
    <property type="entry name" value="Lambda_DNA-bd_dom_sf"/>
</dbReference>
<evidence type="ECO:0000256" key="3">
    <source>
        <dbReference type="ARBA" id="ARBA00023163"/>
    </source>
</evidence>
<dbReference type="Gene3D" id="1.10.260.40">
    <property type="entry name" value="lambda repressor-like DNA-binding domains"/>
    <property type="match status" value="1"/>
</dbReference>
<dbReference type="InterPro" id="IPR028082">
    <property type="entry name" value="Peripla_BP_I"/>
</dbReference>
<dbReference type="eggNOG" id="COG1609">
    <property type="taxonomic scope" value="Bacteria"/>
</dbReference>
<dbReference type="FunCoup" id="Q02BT8">
    <property type="interactions" value="227"/>
</dbReference>
<dbReference type="HOGENOM" id="CLU_037628_6_1_0"/>
<dbReference type="CDD" id="cd06267">
    <property type="entry name" value="PBP1_LacI_sugar_binding-like"/>
    <property type="match status" value="1"/>
</dbReference>
<keyword evidence="1" id="KW-0805">Transcription regulation</keyword>
<dbReference type="SUPFAM" id="SSF53822">
    <property type="entry name" value="Periplasmic binding protein-like I"/>
    <property type="match status" value="1"/>
</dbReference>
<protein>
    <submittedName>
        <fullName evidence="5">Transcriptional regulator, LacI family</fullName>
    </submittedName>
</protein>
<keyword evidence="2" id="KW-0238">DNA-binding</keyword>
<sequence>MAARLKDIARDLNLSVVTISKVLRDHPDISAETRERVLKRMKELNYRPNLAARALVTGRSSIAGLVVPDLVHPFFGQVAKAISNVLRKRGYSLVLSSSEDDPELEQQEIDQLLARRVDVLIVASTQSTVESFRRLEEQKVPYVLIDRRFDGLPANFVGVDDEAVGALATTHLVEVGCRRIAHIGGPDVSTATGRADGFRLALRANRLSSFPEYVVMREHGDDAGEASGYEAMKQLLDLNHPPDGVFCYNDPTAMGAMKAVLEAGLRVPDDVAIVGCGNVAYADFLRVPLTSVDQQSDAIGDRTAHLALALLGSGAEAKAKTVLLEPKLVVRASSMRGRRAG</sequence>
<dbReference type="EMBL" id="CP000473">
    <property type="protein sequence ID" value="ABJ81478.1"/>
    <property type="molecule type" value="Genomic_DNA"/>
</dbReference>
<dbReference type="SUPFAM" id="SSF47413">
    <property type="entry name" value="lambda repressor-like DNA-binding domains"/>
    <property type="match status" value="1"/>
</dbReference>
<evidence type="ECO:0000259" key="4">
    <source>
        <dbReference type="PROSITE" id="PS50932"/>
    </source>
</evidence>
<dbReference type="AlphaFoldDB" id="Q02BT8"/>
<organism evidence="5">
    <name type="scientific">Solibacter usitatus (strain Ellin6076)</name>
    <dbReference type="NCBI Taxonomy" id="234267"/>
    <lineage>
        <taxon>Bacteria</taxon>
        <taxon>Pseudomonadati</taxon>
        <taxon>Acidobacteriota</taxon>
        <taxon>Terriglobia</taxon>
        <taxon>Bryobacterales</taxon>
        <taxon>Solibacteraceae</taxon>
        <taxon>Candidatus Solibacter</taxon>
    </lineage>
</organism>
<evidence type="ECO:0000256" key="2">
    <source>
        <dbReference type="ARBA" id="ARBA00023125"/>
    </source>
</evidence>
<dbReference type="PANTHER" id="PTHR30146">
    <property type="entry name" value="LACI-RELATED TRANSCRIPTIONAL REPRESSOR"/>
    <property type="match status" value="1"/>
</dbReference>
<dbReference type="KEGG" id="sus:Acid_0468"/>
<evidence type="ECO:0000256" key="1">
    <source>
        <dbReference type="ARBA" id="ARBA00023015"/>
    </source>
</evidence>
<dbReference type="Pfam" id="PF13377">
    <property type="entry name" value="Peripla_BP_3"/>
    <property type="match status" value="1"/>
</dbReference>
<dbReference type="STRING" id="234267.Acid_0468"/>
<evidence type="ECO:0000313" key="5">
    <source>
        <dbReference type="EMBL" id="ABJ81478.1"/>
    </source>
</evidence>
<dbReference type="PROSITE" id="PS50932">
    <property type="entry name" value="HTH_LACI_2"/>
    <property type="match status" value="1"/>
</dbReference>
<dbReference type="GO" id="GO:0000976">
    <property type="term" value="F:transcription cis-regulatory region binding"/>
    <property type="evidence" value="ECO:0007669"/>
    <property type="project" value="TreeGrafter"/>
</dbReference>
<reference evidence="5" key="1">
    <citation type="submission" date="2006-10" db="EMBL/GenBank/DDBJ databases">
        <title>Complete sequence of Solibacter usitatus Ellin6076.</title>
        <authorList>
            <consortium name="US DOE Joint Genome Institute"/>
            <person name="Copeland A."/>
            <person name="Lucas S."/>
            <person name="Lapidus A."/>
            <person name="Barry K."/>
            <person name="Detter J.C."/>
            <person name="Glavina del Rio T."/>
            <person name="Hammon N."/>
            <person name="Israni S."/>
            <person name="Dalin E."/>
            <person name="Tice H."/>
            <person name="Pitluck S."/>
            <person name="Thompson L.S."/>
            <person name="Brettin T."/>
            <person name="Bruce D."/>
            <person name="Han C."/>
            <person name="Tapia R."/>
            <person name="Gilna P."/>
            <person name="Schmutz J."/>
            <person name="Larimer F."/>
            <person name="Land M."/>
            <person name="Hauser L."/>
            <person name="Kyrpides N."/>
            <person name="Mikhailova N."/>
            <person name="Janssen P.H."/>
            <person name="Kuske C.R."/>
            <person name="Richardson P."/>
        </authorList>
    </citation>
    <scope>NUCLEOTIDE SEQUENCE</scope>
    <source>
        <strain evidence="5">Ellin6076</strain>
    </source>
</reference>
<dbReference type="InterPro" id="IPR000843">
    <property type="entry name" value="HTH_LacI"/>
</dbReference>